<reference evidence="2 3" key="1">
    <citation type="journal article" date="2014" name="Genome Announc.">
        <title>Draft genome sequence of Sclerotinia borealis, a psychrophilic plant pathogenic fungus.</title>
        <authorList>
            <person name="Mardanov A.V."/>
            <person name="Beletsky A.V."/>
            <person name="Kadnikov V.V."/>
            <person name="Ignatov A.N."/>
            <person name="Ravin N.V."/>
        </authorList>
    </citation>
    <scope>NUCLEOTIDE SEQUENCE [LARGE SCALE GENOMIC DNA]</scope>
    <source>
        <strain evidence="3">F-4157</strain>
    </source>
</reference>
<sequence>MSVHPKLPLYSGLAASSAAAASTEVEQESAIKSREAEFLDEANASTTVAHQKEHESGSISEGGSDSKSDNTTATGTRSQLIPPPKTSNKSTTSPDATISTPDHALNEMHFTRPNPSPTCAFAPNHLIGQFCFYCRGIKMPWGDRHPIALDTSGNTIRIAPQGTLLEGIRNLTEPYEITELALLIEFRIESQSLSTELGHLEALQPFPELHDAACRIADLVQELTALAYESERERLPHWFDVLHELLKEPTLTRDQYFVRAIREWNLQPANTRARQFKAPPAANKRNDKNILKSSGRLDLPGRRNSVPSTTPHCSDEGSDIKVYDSNEEDKHGEPSFRKLPKVKKNTRGVNWRFVEGSDLENAEVGKPDPSKFYLTRENIDDPKEVDVRQFSHIAGFDWNNPQNVHDLNKARAQNLQRVLGNIAKTRVPWTQLEKACLVEEVQEAIKSGLNRQTIDWNDIAARLKTRFEGVPQKKGSKLAPGVEREPKDGKKDKTLKTSRSDRTGYNRSGSATETQALKYPDILQMVNNASGIGGKGGRGVLRDPRRSLSQMIDEEKDEVDDRPTKKKKSASCSFSNSPPPREFEKHDDGNDDDGSSYLPMGHPALKTAFALKFTKRNAKQFDAKSNKN</sequence>
<accession>W9CTF3</accession>
<dbReference type="EMBL" id="AYSA01000066">
    <property type="protein sequence ID" value="ESZ97829.1"/>
    <property type="molecule type" value="Genomic_DNA"/>
</dbReference>
<comment type="caution">
    <text evidence="2">The sequence shown here is derived from an EMBL/GenBank/DDBJ whole genome shotgun (WGS) entry which is preliminary data.</text>
</comment>
<evidence type="ECO:0000256" key="1">
    <source>
        <dbReference type="SAM" id="MobiDB-lite"/>
    </source>
</evidence>
<proteinExistence type="predicted"/>
<protein>
    <submittedName>
        <fullName evidence="2">Uncharacterized protein</fullName>
    </submittedName>
</protein>
<evidence type="ECO:0000313" key="3">
    <source>
        <dbReference type="Proteomes" id="UP000019487"/>
    </source>
</evidence>
<evidence type="ECO:0000313" key="2">
    <source>
        <dbReference type="EMBL" id="ESZ97829.1"/>
    </source>
</evidence>
<dbReference type="HOGENOM" id="CLU_383183_0_0_1"/>
<feature type="region of interest" description="Disordered" evidence="1">
    <location>
        <begin position="272"/>
        <end position="319"/>
    </location>
</feature>
<dbReference type="STRING" id="1432307.W9CTF3"/>
<dbReference type="AlphaFoldDB" id="W9CTF3"/>
<feature type="compositionally biased region" description="Basic and acidic residues" evidence="1">
    <location>
        <begin position="482"/>
        <end position="504"/>
    </location>
</feature>
<dbReference type="OrthoDB" id="3500316at2759"/>
<feature type="region of interest" description="Disordered" evidence="1">
    <location>
        <begin position="1"/>
        <end position="101"/>
    </location>
</feature>
<keyword evidence="3" id="KW-1185">Reference proteome</keyword>
<feature type="compositionally biased region" description="Polar residues" evidence="1">
    <location>
        <begin position="86"/>
        <end position="100"/>
    </location>
</feature>
<feature type="region of interest" description="Disordered" evidence="1">
    <location>
        <begin position="530"/>
        <end position="601"/>
    </location>
</feature>
<name>W9CTF3_SCLBF</name>
<gene>
    <name evidence="2" type="ORF">SBOR_1774</name>
</gene>
<organism evidence="2 3">
    <name type="scientific">Sclerotinia borealis (strain F-4128)</name>
    <dbReference type="NCBI Taxonomy" id="1432307"/>
    <lineage>
        <taxon>Eukaryota</taxon>
        <taxon>Fungi</taxon>
        <taxon>Dikarya</taxon>
        <taxon>Ascomycota</taxon>
        <taxon>Pezizomycotina</taxon>
        <taxon>Leotiomycetes</taxon>
        <taxon>Helotiales</taxon>
        <taxon>Sclerotiniaceae</taxon>
        <taxon>Sclerotinia</taxon>
    </lineage>
</organism>
<feature type="region of interest" description="Disordered" evidence="1">
    <location>
        <begin position="471"/>
        <end position="513"/>
    </location>
</feature>
<feature type="compositionally biased region" description="Polar residues" evidence="1">
    <location>
        <begin position="69"/>
        <end position="79"/>
    </location>
</feature>
<dbReference type="Proteomes" id="UP000019487">
    <property type="component" value="Unassembled WGS sequence"/>
</dbReference>